<evidence type="ECO:0000313" key="1">
    <source>
        <dbReference type="EMBL" id="MCH5599356.1"/>
    </source>
</evidence>
<keyword evidence="2" id="KW-1185">Reference proteome</keyword>
<sequence length="55" mass="6439">MIGKIREDYLPVVQELIHRNILLEAPITPRFLSGDFKEKIEAIKKDGNIFKMIQQ</sequence>
<dbReference type="Proteomes" id="UP001202248">
    <property type="component" value="Unassembled WGS sequence"/>
</dbReference>
<dbReference type="EMBL" id="JAKWBL010000003">
    <property type="protein sequence ID" value="MCH5599356.1"/>
    <property type="molecule type" value="Genomic_DNA"/>
</dbReference>
<organism evidence="1 2">
    <name type="scientific">Niabella ginsengisoli</name>
    <dbReference type="NCBI Taxonomy" id="522298"/>
    <lineage>
        <taxon>Bacteria</taxon>
        <taxon>Pseudomonadati</taxon>
        <taxon>Bacteroidota</taxon>
        <taxon>Chitinophagia</taxon>
        <taxon>Chitinophagales</taxon>
        <taxon>Chitinophagaceae</taxon>
        <taxon>Niabella</taxon>
    </lineage>
</organism>
<dbReference type="RefSeq" id="WP_240831179.1">
    <property type="nucleotide sequence ID" value="NZ_JAKWBL010000003.1"/>
</dbReference>
<proteinExistence type="predicted"/>
<evidence type="ECO:0000313" key="2">
    <source>
        <dbReference type="Proteomes" id="UP001202248"/>
    </source>
</evidence>
<gene>
    <name evidence="1" type="ORF">MKP09_16280</name>
</gene>
<reference evidence="1 2" key="1">
    <citation type="submission" date="2022-02" db="EMBL/GenBank/DDBJ databases">
        <authorList>
            <person name="Min J."/>
        </authorList>
    </citation>
    <scope>NUCLEOTIDE SEQUENCE [LARGE SCALE GENOMIC DNA]</scope>
    <source>
        <strain evidence="1 2">GR10-1</strain>
    </source>
</reference>
<protein>
    <submittedName>
        <fullName evidence="1">Uncharacterized protein</fullName>
    </submittedName>
</protein>
<name>A0ABS9SLU7_9BACT</name>
<accession>A0ABS9SLU7</accession>
<comment type="caution">
    <text evidence="1">The sequence shown here is derived from an EMBL/GenBank/DDBJ whole genome shotgun (WGS) entry which is preliminary data.</text>
</comment>